<comment type="caution">
    <text evidence="5">The sequence shown here is derived from an EMBL/GenBank/DDBJ whole genome shotgun (WGS) entry which is preliminary data.</text>
</comment>
<dbReference type="Pfam" id="PF12874">
    <property type="entry name" value="zf-met"/>
    <property type="match status" value="2"/>
</dbReference>
<feature type="compositionally biased region" description="Basic residues" evidence="3">
    <location>
        <begin position="226"/>
        <end position="241"/>
    </location>
</feature>
<dbReference type="InterPro" id="IPR013087">
    <property type="entry name" value="Znf_C2H2_type"/>
</dbReference>
<feature type="compositionally biased region" description="Basic and acidic residues" evidence="3">
    <location>
        <begin position="355"/>
        <end position="380"/>
    </location>
</feature>
<feature type="compositionally biased region" description="Basic residues" evidence="3">
    <location>
        <begin position="381"/>
        <end position="395"/>
    </location>
</feature>
<dbReference type="PANTHER" id="PTHR47487:SF12">
    <property type="entry name" value="GLUTENIN, HIGH MOLECULAR WEIGHT SUBUNIT DX5-LIKE"/>
    <property type="match status" value="1"/>
</dbReference>
<keyword evidence="1" id="KW-0732">Signal</keyword>
<proteinExistence type="predicted"/>
<keyword evidence="2" id="KW-0677">Repeat</keyword>
<evidence type="ECO:0000256" key="2">
    <source>
        <dbReference type="ARBA" id="ARBA00022737"/>
    </source>
</evidence>
<gene>
    <name evidence="5" type="ORF">E3N88_25162</name>
</gene>
<evidence type="ECO:0000256" key="3">
    <source>
        <dbReference type="SAM" id="MobiDB-lite"/>
    </source>
</evidence>
<evidence type="ECO:0000313" key="5">
    <source>
        <dbReference type="EMBL" id="KAD4384994.1"/>
    </source>
</evidence>
<dbReference type="InterPro" id="IPR036236">
    <property type="entry name" value="Znf_C2H2_sf"/>
</dbReference>
<dbReference type="SMART" id="SM00451">
    <property type="entry name" value="ZnF_U1"/>
    <property type="match status" value="2"/>
</dbReference>
<accession>A0A5N6N477</accession>
<feature type="region of interest" description="Disordered" evidence="3">
    <location>
        <begin position="173"/>
        <end position="259"/>
    </location>
</feature>
<protein>
    <recommendedName>
        <fullName evidence="4">U1-type domain-containing protein</fullName>
    </recommendedName>
</protein>
<dbReference type="SUPFAM" id="SSF57667">
    <property type="entry name" value="beta-beta-alpha zinc fingers"/>
    <property type="match status" value="2"/>
</dbReference>
<name>A0A5N6N477_9ASTR</name>
<dbReference type="Gene3D" id="3.30.160.60">
    <property type="entry name" value="Classic Zinc Finger"/>
    <property type="match status" value="2"/>
</dbReference>
<dbReference type="AlphaFoldDB" id="A0A5N6N477"/>
<evidence type="ECO:0000259" key="4">
    <source>
        <dbReference type="SMART" id="SM00451"/>
    </source>
</evidence>
<dbReference type="EMBL" id="SZYD01000013">
    <property type="protein sequence ID" value="KAD4384994.1"/>
    <property type="molecule type" value="Genomic_DNA"/>
</dbReference>
<organism evidence="5 6">
    <name type="scientific">Mikania micrantha</name>
    <name type="common">bitter vine</name>
    <dbReference type="NCBI Taxonomy" id="192012"/>
    <lineage>
        <taxon>Eukaryota</taxon>
        <taxon>Viridiplantae</taxon>
        <taxon>Streptophyta</taxon>
        <taxon>Embryophyta</taxon>
        <taxon>Tracheophyta</taxon>
        <taxon>Spermatophyta</taxon>
        <taxon>Magnoliopsida</taxon>
        <taxon>eudicotyledons</taxon>
        <taxon>Gunneridae</taxon>
        <taxon>Pentapetalae</taxon>
        <taxon>asterids</taxon>
        <taxon>campanulids</taxon>
        <taxon>Asterales</taxon>
        <taxon>Asteraceae</taxon>
        <taxon>Asteroideae</taxon>
        <taxon>Heliantheae alliance</taxon>
        <taxon>Eupatorieae</taxon>
        <taxon>Mikania</taxon>
    </lineage>
</organism>
<dbReference type="Proteomes" id="UP000326396">
    <property type="component" value="Linkage Group LG3"/>
</dbReference>
<feature type="region of interest" description="Disordered" evidence="3">
    <location>
        <begin position="299"/>
        <end position="420"/>
    </location>
</feature>
<feature type="compositionally biased region" description="Low complexity" evidence="3">
    <location>
        <begin position="208"/>
        <end position="224"/>
    </location>
</feature>
<dbReference type="OrthoDB" id="434647at2759"/>
<feature type="domain" description="U1-type" evidence="4">
    <location>
        <begin position="427"/>
        <end position="461"/>
    </location>
</feature>
<evidence type="ECO:0000313" key="6">
    <source>
        <dbReference type="Proteomes" id="UP000326396"/>
    </source>
</evidence>
<dbReference type="InterPro" id="IPR006970">
    <property type="entry name" value="PT"/>
</dbReference>
<reference evidence="5 6" key="1">
    <citation type="submission" date="2019-05" db="EMBL/GenBank/DDBJ databases">
        <title>Mikania micrantha, genome provides insights into the molecular mechanism of rapid growth.</title>
        <authorList>
            <person name="Liu B."/>
        </authorList>
    </citation>
    <scope>NUCLEOTIDE SEQUENCE [LARGE SCALE GENOMIC DNA]</scope>
    <source>
        <strain evidence="5">NLD-2019</strain>
        <tissue evidence="5">Leaf</tissue>
    </source>
</reference>
<feature type="compositionally biased region" description="Low complexity" evidence="3">
    <location>
        <begin position="49"/>
        <end position="79"/>
    </location>
</feature>
<dbReference type="InterPro" id="IPR003604">
    <property type="entry name" value="Matrin/U1-like-C_Znf_C2H2"/>
</dbReference>
<dbReference type="PANTHER" id="PTHR47487">
    <property type="entry name" value="OS06G0651300 PROTEIN-RELATED"/>
    <property type="match status" value="1"/>
</dbReference>
<dbReference type="GO" id="GO:0003676">
    <property type="term" value="F:nucleic acid binding"/>
    <property type="evidence" value="ECO:0007669"/>
    <property type="project" value="InterPro"/>
</dbReference>
<dbReference type="Pfam" id="PF04886">
    <property type="entry name" value="PT"/>
    <property type="match status" value="1"/>
</dbReference>
<evidence type="ECO:0000256" key="1">
    <source>
        <dbReference type="ARBA" id="ARBA00022729"/>
    </source>
</evidence>
<feature type="domain" description="U1-type" evidence="4">
    <location>
        <begin position="262"/>
        <end position="296"/>
    </location>
</feature>
<sequence length="538" mass="60059">MDFSKLSDSQRQELEQLQKQFQEHQALQQQSSAAAVQQQPPAYDPFQVHQPYHPSQPYNQSYYYNYQDPAHPHQQQSHQQYDASYYHNYYSNSYQQQQQQYTHSETLPVTTYAAPNEQRNLGLGHVQDPYVNMGNQGNLGYPGPSGLNPTAAAAAVAALSHLTQFAGSMAAAERHNQRHFRPPVGHYPYQGGGRRDGRPFRGGGHGNSGFRRPNAGVSGPPFRGRGQGRGRGRDRRGRRHGPPIGSPSSQPDSAQANAQPPVRIAWCEVCRVDCTHVEMLDQHNNGRRHKRNLRLLQQKKAADQPTEQPTDEPTEQPADQLADQPADQPIVQTEEDTKPASDIVPEPHSNIPENNPDKQTKVGDDNNTVETKENDNQEKKPRMKRKMRDRVHGNRGSRGSRGGRGNRGGRDGAKRMRPMGPRKLKVVIPLVCDLCNIKCDTQEVFNRHAAGKRHMAKLRRFQGHQAMYGATAVQALYPPNPLSQTLAPQPAYYGEPSSYPAAHEAYVPPPYQAEIPNPQLADAPLEFATQTHASNGVQ</sequence>
<feature type="region of interest" description="Disordered" evidence="3">
    <location>
        <begin position="1"/>
        <end position="79"/>
    </location>
</feature>
<dbReference type="GO" id="GO:0008270">
    <property type="term" value="F:zinc ion binding"/>
    <property type="evidence" value="ECO:0007669"/>
    <property type="project" value="InterPro"/>
</dbReference>
<feature type="compositionally biased region" description="Low complexity" evidence="3">
    <location>
        <begin position="17"/>
        <end position="39"/>
    </location>
</feature>
<keyword evidence="6" id="KW-1185">Reference proteome</keyword>